<dbReference type="HAMAP" id="MF_00488">
    <property type="entry name" value="Lactate_dehydrog"/>
    <property type="match status" value="1"/>
</dbReference>
<dbReference type="Proteomes" id="UP000054466">
    <property type="component" value="Unassembled WGS sequence"/>
</dbReference>
<dbReference type="Gene3D" id="3.40.50.720">
    <property type="entry name" value="NAD(P)-binding Rossmann-like Domain"/>
    <property type="match status" value="1"/>
</dbReference>
<feature type="binding site" evidence="8">
    <location>
        <position position="52"/>
    </location>
    <ligand>
        <name>NAD(+)</name>
        <dbReference type="ChEBI" id="CHEBI:57540"/>
    </ligand>
</feature>
<evidence type="ECO:0000256" key="1">
    <source>
        <dbReference type="ARBA" id="ARBA00004843"/>
    </source>
</evidence>
<dbReference type="InterPro" id="IPR036291">
    <property type="entry name" value="NAD(P)-bd_dom_sf"/>
</dbReference>
<dbReference type="GO" id="GO:0004459">
    <property type="term" value="F:L-lactate dehydrogenase (NAD+) activity"/>
    <property type="evidence" value="ECO:0007669"/>
    <property type="project" value="UniProtKB-EC"/>
</dbReference>
<dbReference type="GeneID" id="27340384"/>
<evidence type="ECO:0000259" key="10">
    <source>
        <dbReference type="Pfam" id="PF00056"/>
    </source>
</evidence>
<dbReference type="Gene3D" id="3.90.110.10">
    <property type="entry name" value="Lactate dehydrogenase/glycoside hydrolase, family 4, C-terminal"/>
    <property type="match status" value="1"/>
</dbReference>
<dbReference type="HOGENOM" id="CLU_045401_1_1_1"/>
<gene>
    <name evidence="12" type="ORF">PV07_01190</name>
</gene>
<evidence type="ECO:0000256" key="7">
    <source>
        <dbReference type="PIRSR" id="PIRSR000102-1"/>
    </source>
</evidence>
<dbReference type="CDD" id="cd05292">
    <property type="entry name" value="LDH_2"/>
    <property type="match status" value="1"/>
</dbReference>
<evidence type="ECO:0000256" key="2">
    <source>
        <dbReference type="ARBA" id="ARBA00006054"/>
    </source>
</evidence>
<dbReference type="UniPathway" id="UPA00554">
    <property type="reaction ID" value="UER00611"/>
</dbReference>
<comment type="catalytic activity">
    <reaction evidence="6 9">
        <text>(S)-lactate + NAD(+) = pyruvate + NADH + H(+)</text>
        <dbReference type="Rhea" id="RHEA:23444"/>
        <dbReference type="ChEBI" id="CHEBI:15361"/>
        <dbReference type="ChEBI" id="CHEBI:15378"/>
        <dbReference type="ChEBI" id="CHEBI:16651"/>
        <dbReference type="ChEBI" id="CHEBI:57540"/>
        <dbReference type="ChEBI" id="CHEBI:57945"/>
        <dbReference type="EC" id="1.1.1.27"/>
    </reaction>
</comment>
<dbReference type="Pfam" id="PF00056">
    <property type="entry name" value="Ldh_1_N"/>
    <property type="match status" value="1"/>
</dbReference>
<dbReference type="EMBL" id="KN847040">
    <property type="protein sequence ID" value="KIW34412.1"/>
    <property type="molecule type" value="Genomic_DNA"/>
</dbReference>
<evidence type="ECO:0000259" key="11">
    <source>
        <dbReference type="Pfam" id="PF02866"/>
    </source>
</evidence>
<dbReference type="STRING" id="569365.A0A0D2B9Y5"/>
<dbReference type="PIRSF" id="PIRSF000102">
    <property type="entry name" value="Lac_mal_DH"/>
    <property type="match status" value="1"/>
</dbReference>
<evidence type="ECO:0000313" key="13">
    <source>
        <dbReference type="Proteomes" id="UP000054466"/>
    </source>
</evidence>
<evidence type="ECO:0000256" key="4">
    <source>
        <dbReference type="ARBA" id="ARBA00023002"/>
    </source>
</evidence>
<dbReference type="OrthoDB" id="6270329at2759"/>
<dbReference type="VEuPathDB" id="FungiDB:PV07_01190"/>
<dbReference type="PANTHER" id="PTHR43128:SF16">
    <property type="entry name" value="L-LACTATE DEHYDROGENASE"/>
    <property type="match status" value="1"/>
</dbReference>
<dbReference type="SUPFAM" id="SSF51735">
    <property type="entry name" value="NAD(P)-binding Rossmann-fold domains"/>
    <property type="match status" value="1"/>
</dbReference>
<dbReference type="InterPro" id="IPR001236">
    <property type="entry name" value="Lactate/malate_DH_N"/>
</dbReference>
<evidence type="ECO:0000256" key="6">
    <source>
        <dbReference type="ARBA" id="ARBA00049258"/>
    </source>
</evidence>
<dbReference type="PANTHER" id="PTHR43128">
    <property type="entry name" value="L-2-HYDROXYCARBOXYLATE DEHYDROGENASE (NAD(P)(+))"/>
    <property type="match status" value="1"/>
</dbReference>
<dbReference type="InterPro" id="IPR001557">
    <property type="entry name" value="L-lactate/malate_DH"/>
</dbReference>
<comment type="similarity">
    <text evidence="2">Belongs to the LDH/MDH superfamily. LDH family.</text>
</comment>
<dbReference type="PROSITE" id="PS00064">
    <property type="entry name" value="L_LDH"/>
    <property type="match status" value="1"/>
</dbReference>
<evidence type="ECO:0000256" key="5">
    <source>
        <dbReference type="ARBA" id="ARBA00023027"/>
    </source>
</evidence>
<dbReference type="GO" id="GO:0006089">
    <property type="term" value="P:lactate metabolic process"/>
    <property type="evidence" value="ECO:0007669"/>
    <property type="project" value="TreeGrafter"/>
</dbReference>
<keyword evidence="13" id="KW-1185">Reference proteome</keyword>
<accession>A0A0D2B9Y5</accession>
<sequence>MAFLKGEVSRSGFSIRHLKPVKVAVIGVGNVGSATAYGLLLSGLAAEIVLVDLNKKKAEGEAMDLSHAVPFSRQTHIRCGQYADCADASIVIITAGLNQKPGQTRMDLVKSNVAIFQELVPQIAHYAPETILLVATNPVDVLTYTTWKLSGFPIHRVIGSGTTLDTARFRFELGQYYNIDPQSVHADIIGEHGDTELPVWSLASISGMPLKDFCQQSSLKYDNDGMQQCFLATKNAAYDIIQRKGWTDKGIATCLVRIVETILRDEDTLLTVSTVRSYPGVGHTAFSVPSKVTRDGAFQTFELRLDAEEEEQLKKSAESISSVISSLDLP</sequence>
<dbReference type="EC" id="1.1.1.27" evidence="3 9"/>
<name>A0A0D2B9Y5_9EURO</name>
<feature type="binding site" evidence="8">
    <location>
        <position position="112"/>
    </location>
    <ligand>
        <name>NAD(+)</name>
        <dbReference type="ChEBI" id="CHEBI:57540"/>
    </ligand>
</feature>
<dbReference type="NCBIfam" id="NF000824">
    <property type="entry name" value="PRK00066.1"/>
    <property type="match status" value="1"/>
</dbReference>
<evidence type="ECO:0000256" key="8">
    <source>
        <dbReference type="PIRSR" id="PIRSR000102-3"/>
    </source>
</evidence>
<reference evidence="12 13" key="1">
    <citation type="submission" date="2015-01" db="EMBL/GenBank/DDBJ databases">
        <title>The Genome Sequence of Cladophialophora immunda CBS83496.</title>
        <authorList>
            <consortium name="The Broad Institute Genomics Platform"/>
            <person name="Cuomo C."/>
            <person name="de Hoog S."/>
            <person name="Gorbushina A."/>
            <person name="Stielow B."/>
            <person name="Teixiera M."/>
            <person name="Abouelleil A."/>
            <person name="Chapman S.B."/>
            <person name="Priest M."/>
            <person name="Young S.K."/>
            <person name="Wortman J."/>
            <person name="Nusbaum C."/>
            <person name="Birren B."/>
        </authorList>
    </citation>
    <scope>NUCLEOTIDE SEQUENCE [LARGE SCALE GENOMIC DNA]</scope>
    <source>
        <strain evidence="12 13">CBS 83496</strain>
    </source>
</reference>
<proteinExistence type="inferred from homology"/>
<dbReference type="PRINTS" id="PR00086">
    <property type="entry name" value="LLDHDRGNASE"/>
</dbReference>
<evidence type="ECO:0000313" key="12">
    <source>
        <dbReference type="EMBL" id="KIW34412.1"/>
    </source>
</evidence>
<organism evidence="12 13">
    <name type="scientific">Cladophialophora immunda</name>
    <dbReference type="NCBI Taxonomy" id="569365"/>
    <lineage>
        <taxon>Eukaryota</taxon>
        <taxon>Fungi</taxon>
        <taxon>Dikarya</taxon>
        <taxon>Ascomycota</taxon>
        <taxon>Pezizomycotina</taxon>
        <taxon>Eurotiomycetes</taxon>
        <taxon>Chaetothyriomycetidae</taxon>
        <taxon>Chaetothyriales</taxon>
        <taxon>Herpotrichiellaceae</taxon>
        <taxon>Cladophialophora</taxon>
    </lineage>
</organism>
<dbReference type="InterPro" id="IPR011304">
    <property type="entry name" value="L-lactate_DH"/>
</dbReference>
<feature type="active site" description="Proton acceptor" evidence="7">
    <location>
        <position position="192"/>
    </location>
</feature>
<keyword evidence="4 9" id="KW-0560">Oxidoreductase</keyword>
<feature type="binding site" evidence="8">
    <location>
        <begin position="27"/>
        <end position="32"/>
    </location>
    <ligand>
        <name>NAD(+)</name>
        <dbReference type="ChEBI" id="CHEBI:57540"/>
    </ligand>
</feature>
<evidence type="ECO:0000256" key="3">
    <source>
        <dbReference type="ARBA" id="ARBA00012967"/>
    </source>
</evidence>
<protein>
    <recommendedName>
        <fullName evidence="3 9">L-lactate dehydrogenase</fullName>
        <ecNumber evidence="3 9">1.1.1.27</ecNumber>
    </recommendedName>
</protein>
<keyword evidence="5 8" id="KW-0520">NAD</keyword>
<dbReference type="Pfam" id="PF02866">
    <property type="entry name" value="Ldh_1_C"/>
    <property type="match status" value="1"/>
</dbReference>
<dbReference type="RefSeq" id="XP_016254628.1">
    <property type="nucleotide sequence ID" value="XM_016387700.1"/>
</dbReference>
<feature type="domain" description="Lactate/malate dehydrogenase N-terminal" evidence="10">
    <location>
        <begin position="21"/>
        <end position="159"/>
    </location>
</feature>
<dbReference type="InterPro" id="IPR015955">
    <property type="entry name" value="Lactate_DH/Glyco_Ohase_4_C"/>
</dbReference>
<feature type="domain" description="Lactate/malate dehydrogenase C-terminal" evidence="11">
    <location>
        <begin position="162"/>
        <end position="324"/>
    </location>
</feature>
<dbReference type="InterPro" id="IPR018177">
    <property type="entry name" value="L-lactate_DH_AS"/>
</dbReference>
<dbReference type="GO" id="GO:0005737">
    <property type="term" value="C:cytoplasm"/>
    <property type="evidence" value="ECO:0007669"/>
    <property type="project" value="InterPro"/>
</dbReference>
<evidence type="ECO:0000256" key="9">
    <source>
        <dbReference type="RuleBase" id="RU000496"/>
    </source>
</evidence>
<dbReference type="InterPro" id="IPR022383">
    <property type="entry name" value="Lactate/malate_DH_C"/>
</dbReference>
<comment type="pathway">
    <text evidence="1 9">Fermentation; pyruvate fermentation to lactate; (S)-lactate from pyruvate: step 1/1.</text>
</comment>
<dbReference type="FunFam" id="3.40.50.720:FF:000018">
    <property type="entry name" value="Malate dehydrogenase"/>
    <property type="match status" value="1"/>
</dbReference>
<dbReference type="SUPFAM" id="SSF56327">
    <property type="entry name" value="LDH C-terminal domain-like"/>
    <property type="match status" value="1"/>
</dbReference>
<dbReference type="AlphaFoldDB" id="A0A0D2B9Y5"/>
<dbReference type="NCBIfam" id="TIGR01771">
    <property type="entry name" value="L-LDH-NAD"/>
    <property type="match status" value="1"/>
</dbReference>